<dbReference type="NCBIfam" id="TIGR02054">
    <property type="entry name" value="MerD"/>
    <property type="match status" value="1"/>
</dbReference>
<feature type="domain" description="HTH merR-type" evidence="8">
    <location>
        <begin position="3"/>
        <end position="72"/>
    </location>
</feature>
<dbReference type="HOGENOM" id="CLU_140237_0_0_6"/>
<name>M4NHQ8_9GAMM</name>
<dbReference type="EMBL" id="CP003470">
    <property type="protein sequence ID" value="AGG89217.1"/>
    <property type="molecule type" value="Genomic_DNA"/>
</dbReference>
<protein>
    <recommendedName>
        <fullName evidence="1">HTH-type transcriptional regulator MerD</fullName>
    </recommendedName>
    <alternativeName>
        <fullName evidence="6">Mercuric resistance protein MerD</fullName>
    </alternativeName>
</protein>
<dbReference type="PRINTS" id="PR00040">
    <property type="entry name" value="HTHMERR"/>
</dbReference>
<reference evidence="10 12" key="1">
    <citation type="submission" date="2012-04" db="EMBL/GenBank/DDBJ databases">
        <title>Complete genome of Rhodanobacter sp. 2APBS1.</title>
        <authorList>
            <consortium name="US DOE Joint Genome Institute"/>
            <person name="Huntemann M."/>
            <person name="Wei C.-L."/>
            <person name="Han J."/>
            <person name="Detter J.C."/>
            <person name="Han C."/>
            <person name="Tapia R."/>
            <person name="Munk A.C.C."/>
            <person name="Chen A."/>
            <person name="Krypides N."/>
            <person name="Mavromatis K."/>
            <person name="Markowitz V."/>
            <person name="Szeto E."/>
            <person name="Ivanova N."/>
            <person name="Mikhailova N."/>
            <person name="Ovchinnikova G."/>
            <person name="Pagani I."/>
            <person name="Pati A."/>
            <person name="Goodwin L."/>
            <person name="Peters L."/>
            <person name="Pitluck S."/>
            <person name="Woyke T."/>
            <person name="Prakash O."/>
            <person name="Elkins J."/>
            <person name="Brown S."/>
            <person name="Palumbo A."/>
            <person name="Hemme C."/>
            <person name="Zhou J."/>
            <person name="Watson D."/>
            <person name="Jardine P."/>
            <person name="Kostka J."/>
            <person name="Green S."/>
        </authorList>
    </citation>
    <scope>NUCLEOTIDE SEQUENCE [LARGE SCALE GENOMIC DNA]</scope>
    <source>
        <strain evidence="10 12">2APBS1</strain>
    </source>
</reference>
<keyword evidence="3" id="KW-0805">Transcription regulation</keyword>
<evidence type="ECO:0000256" key="4">
    <source>
        <dbReference type="ARBA" id="ARBA00023125"/>
    </source>
</evidence>
<dbReference type="InterPro" id="IPR011797">
    <property type="entry name" value="MerD"/>
</dbReference>
<evidence type="ECO:0000256" key="3">
    <source>
        <dbReference type="ARBA" id="ARBA00023015"/>
    </source>
</evidence>
<dbReference type="AlphaFoldDB" id="M4NHQ8"/>
<keyword evidence="7" id="KW-0175">Coiled coil</keyword>
<evidence type="ECO:0000256" key="6">
    <source>
        <dbReference type="ARBA" id="ARBA00032882"/>
    </source>
</evidence>
<evidence type="ECO:0000256" key="1">
    <source>
        <dbReference type="ARBA" id="ARBA00019396"/>
    </source>
</evidence>
<dbReference type="KEGG" id="rhd:R2APBS1_1851"/>
<keyword evidence="12" id="KW-1185">Reference proteome</keyword>
<evidence type="ECO:0000259" key="8">
    <source>
        <dbReference type="PROSITE" id="PS50937"/>
    </source>
</evidence>
<evidence type="ECO:0000256" key="2">
    <source>
        <dbReference type="ARBA" id="ARBA00022466"/>
    </source>
</evidence>
<feature type="coiled-coil region" evidence="7">
    <location>
        <begin position="92"/>
        <end position="119"/>
    </location>
</feature>
<dbReference type="GeneID" id="72428791"/>
<dbReference type="KEGG" id="rhd:R2APBS1_2096"/>
<dbReference type="GO" id="GO:0046689">
    <property type="term" value="P:response to mercury ion"/>
    <property type="evidence" value="ECO:0007669"/>
    <property type="project" value="UniProtKB-KW"/>
</dbReference>
<proteinExistence type="predicted"/>
<keyword evidence="2" id="KW-0475">Mercuric resistance</keyword>
<dbReference type="KEGG" id="rhd:R2APBS1_2076"/>
<accession>M4NHQ8</accession>
<dbReference type="InterPro" id="IPR009061">
    <property type="entry name" value="DNA-bd_dom_put_sf"/>
</dbReference>
<dbReference type="EMBL" id="CP003470">
    <property type="protein sequence ID" value="AGG88975.1"/>
    <property type="molecule type" value="Genomic_DNA"/>
</dbReference>
<sequence precursor="true">MNAYTVSQLAKDAGVSVHIVRDYLVRGLLHPAARTDGGYGVFDANALHRLCFVRSAVEAGVGLDVVTRLCRSLDASNADKTVMCLAEVGGIVDERRQALVGLEAQLSALRAEVGRHEEARR</sequence>
<dbReference type="PANTHER" id="PTHR30204">
    <property type="entry name" value="REDOX-CYCLING DRUG-SENSING TRANSCRIPTIONAL ACTIVATOR SOXR"/>
    <property type="match status" value="1"/>
</dbReference>
<dbReference type="Gene3D" id="1.10.1660.10">
    <property type="match status" value="1"/>
</dbReference>
<organism evidence="10 12">
    <name type="scientific">Rhodanobacter denitrificans</name>
    <dbReference type="NCBI Taxonomy" id="666685"/>
    <lineage>
        <taxon>Bacteria</taxon>
        <taxon>Pseudomonadati</taxon>
        <taxon>Pseudomonadota</taxon>
        <taxon>Gammaproteobacteria</taxon>
        <taxon>Lysobacterales</taxon>
        <taxon>Rhodanobacteraceae</taxon>
        <taxon>Rhodanobacter</taxon>
    </lineage>
</organism>
<evidence type="ECO:0000313" key="10">
    <source>
        <dbReference type="EMBL" id="AGG89198.1"/>
    </source>
</evidence>
<dbReference type="eggNOG" id="COG0789">
    <property type="taxonomic scope" value="Bacteria"/>
</dbReference>
<evidence type="ECO:0000256" key="5">
    <source>
        <dbReference type="ARBA" id="ARBA00023163"/>
    </source>
</evidence>
<dbReference type="GO" id="GO:0003677">
    <property type="term" value="F:DNA binding"/>
    <property type="evidence" value="ECO:0007669"/>
    <property type="project" value="UniProtKB-KW"/>
</dbReference>
<evidence type="ECO:0000313" key="12">
    <source>
        <dbReference type="Proteomes" id="UP000011859"/>
    </source>
</evidence>
<dbReference type="PROSITE" id="PS50937">
    <property type="entry name" value="HTH_MERR_2"/>
    <property type="match status" value="1"/>
</dbReference>
<dbReference type="Pfam" id="PF13411">
    <property type="entry name" value="MerR_1"/>
    <property type="match status" value="1"/>
</dbReference>
<gene>
    <name evidence="9" type="ORF">R2APBS1_1851</name>
    <name evidence="10" type="ORF">R2APBS1_2076</name>
    <name evidence="11" type="ORF">R2APBS1_2096</name>
</gene>
<keyword evidence="4" id="KW-0238">DNA-binding</keyword>
<evidence type="ECO:0000313" key="9">
    <source>
        <dbReference type="EMBL" id="AGG88975.1"/>
    </source>
</evidence>
<evidence type="ECO:0000256" key="7">
    <source>
        <dbReference type="SAM" id="Coils"/>
    </source>
</evidence>
<dbReference type="GO" id="GO:0003700">
    <property type="term" value="F:DNA-binding transcription factor activity"/>
    <property type="evidence" value="ECO:0007669"/>
    <property type="project" value="InterPro"/>
</dbReference>
<dbReference type="SMART" id="SM00422">
    <property type="entry name" value="HTH_MERR"/>
    <property type="match status" value="1"/>
</dbReference>
<dbReference type="EMBL" id="CP003470">
    <property type="protein sequence ID" value="AGG89198.1"/>
    <property type="molecule type" value="Genomic_DNA"/>
</dbReference>
<dbReference type="InterPro" id="IPR047057">
    <property type="entry name" value="MerR_fam"/>
</dbReference>
<dbReference type="OrthoDB" id="8547869at2"/>
<dbReference type="GO" id="GO:0045892">
    <property type="term" value="P:negative regulation of DNA-templated transcription"/>
    <property type="evidence" value="ECO:0007669"/>
    <property type="project" value="InterPro"/>
</dbReference>
<dbReference type="SUPFAM" id="SSF46955">
    <property type="entry name" value="Putative DNA-binding domain"/>
    <property type="match status" value="1"/>
</dbReference>
<keyword evidence="5" id="KW-0804">Transcription</keyword>
<dbReference type="InterPro" id="IPR000551">
    <property type="entry name" value="MerR-type_HTH_dom"/>
</dbReference>
<dbReference type="STRING" id="666685.R2APBS1_1851"/>
<dbReference type="Proteomes" id="UP000011859">
    <property type="component" value="Chromosome"/>
</dbReference>
<evidence type="ECO:0000313" key="11">
    <source>
        <dbReference type="EMBL" id="AGG89217.1"/>
    </source>
</evidence>
<dbReference type="PANTHER" id="PTHR30204:SF93">
    <property type="entry name" value="HTH MERR-TYPE DOMAIN-CONTAINING PROTEIN"/>
    <property type="match status" value="1"/>
</dbReference>
<dbReference type="RefSeq" id="WP_008214502.1">
    <property type="nucleotide sequence ID" value="NC_020541.1"/>
</dbReference>